<dbReference type="KEGG" id="dcm:NIES806_33350"/>
<evidence type="ECO:0000313" key="2">
    <source>
        <dbReference type="Proteomes" id="UP000218702"/>
    </source>
</evidence>
<dbReference type="AlphaFoldDB" id="A0A1Z4V6I3"/>
<keyword evidence="2" id="KW-1185">Reference proteome</keyword>
<dbReference type="EMBL" id="AP018316">
    <property type="protein sequence ID" value="BAZ87117.1"/>
    <property type="molecule type" value="Genomic_DNA"/>
</dbReference>
<dbReference type="Proteomes" id="UP000218702">
    <property type="component" value="Chromosome"/>
</dbReference>
<name>A0A1Z4V6I3_9CYAN</name>
<reference evidence="1 2" key="1">
    <citation type="submission" date="2017-06" db="EMBL/GenBank/DDBJ databases">
        <title>Genome sequencing of cyanobaciteial culture collection at National Institute for Environmental Studies (NIES).</title>
        <authorList>
            <person name="Hirose Y."/>
            <person name="Shimura Y."/>
            <person name="Fujisawa T."/>
            <person name="Nakamura Y."/>
            <person name="Kawachi M."/>
        </authorList>
    </citation>
    <scope>NUCLEOTIDE SEQUENCE [LARGE SCALE GENOMIC DNA]</scope>
    <source>
        <strain evidence="1 2">NIES-806</strain>
    </source>
</reference>
<sequence>MVQIMLQAIEGIYKHGKVELKELPSDISESLVIVTFLKPKKLPQKKQIMQFGMFSGNQQSTEADFEIVEFHGDTEDSLDWS</sequence>
<gene>
    <name evidence="1" type="ORF">NIES806_33350</name>
</gene>
<evidence type="ECO:0000313" key="1">
    <source>
        <dbReference type="EMBL" id="BAZ87117.1"/>
    </source>
</evidence>
<accession>A0A1Z4V6I3</accession>
<evidence type="ECO:0008006" key="3">
    <source>
        <dbReference type="Google" id="ProtNLM"/>
    </source>
</evidence>
<protein>
    <recommendedName>
        <fullName evidence="3">DUF2281 domain-containing protein</fullName>
    </recommendedName>
</protein>
<proteinExistence type="predicted"/>
<organism evidence="1 2">
    <name type="scientific">Dolichospermum compactum NIES-806</name>
    <dbReference type="NCBI Taxonomy" id="1973481"/>
    <lineage>
        <taxon>Bacteria</taxon>
        <taxon>Bacillati</taxon>
        <taxon>Cyanobacteriota</taxon>
        <taxon>Cyanophyceae</taxon>
        <taxon>Nostocales</taxon>
        <taxon>Aphanizomenonaceae</taxon>
        <taxon>Dolichospermum</taxon>
        <taxon>Dolichospermum compactum</taxon>
    </lineage>
</organism>